<dbReference type="Gene3D" id="3.30.70.1880">
    <property type="entry name" value="Protein of unknown function DUF881"/>
    <property type="match status" value="1"/>
</dbReference>
<evidence type="ECO:0000313" key="4">
    <source>
        <dbReference type="Proteomes" id="UP000649289"/>
    </source>
</evidence>
<evidence type="ECO:0000313" key="3">
    <source>
        <dbReference type="EMBL" id="MBD3914391.1"/>
    </source>
</evidence>
<dbReference type="RefSeq" id="WP_191198747.1">
    <property type="nucleotide sequence ID" value="NZ_BAAAPA010000004.1"/>
</dbReference>
<evidence type="ECO:0000256" key="2">
    <source>
        <dbReference type="SAM" id="MobiDB-lite"/>
    </source>
</evidence>
<gene>
    <name evidence="3" type="ORF">IEZ25_07165</name>
</gene>
<comment type="similarity">
    <text evidence="1">Belongs to the UPF0749 family.</text>
</comment>
<proteinExistence type="inferred from homology"/>
<evidence type="ECO:0000256" key="1">
    <source>
        <dbReference type="ARBA" id="ARBA00009108"/>
    </source>
</evidence>
<feature type="region of interest" description="Disordered" evidence="2">
    <location>
        <begin position="278"/>
        <end position="297"/>
    </location>
</feature>
<dbReference type="Proteomes" id="UP000649289">
    <property type="component" value="Unassembled WGS sequence"/>
</dbReference>
<accession>A0ABR8MH30</accession>
<dbReference type="PANTHER" id="PTHR37313:SF1">
    <property type="entry name" value="UPF0749 PROTEIN RV1823"/>
    <property type="match status" value="1"/>
</dbReference>
<reference evidence="3 4" key="1">
    <citation type="submission" date="2020-09" db="EMBL/GenBank/DDBJ databases">
        <title>novel species in genus Nocardioides.</title>
        <authorList>
            <person name="Zhang G."/>
        </authorList>
    </citation>
    <scope>NUCLEOTIDE SEQUENCE [LARGE SCALE GENOMIC DNA]</scope>
    <source>
        <strain evidence="3 4">19197</strain>
    </source>
</reference>
<keyword evidence="4" id="KW-1185">Reference proteome</keyword>
<dbReference type="Pfam" id="PF05949">
    <property type="entry name" value="DUF881"/>
    <property type="match status" value="1"/>
</dbReference>
<comment type="caution">
    <text evidence="3">The sequence shown here is derived from an EMBL/GenBank/DDBJ whole genome shotgun (WGS) entry which is preliminary data.</text>
</comment>
<organism evidence="3 4">
    <name type="scientific">Nocardioides hwasunensis</name>
    <dbReference type="NCBI Taxonomy" id="397258"/>
    <lineage>
        <taxon>Bacteria</taxon>
        <taxon>Bacillati</taxon>
        <taxon>Actinomycetota</taxon>
        <taxon>Actinomycetes</taxon>
        <taxon>Propionibacteriales</taxon>
        <taxon>Nocardioidaceae</taxon>
        <taxon>Nocardioides</taxon>
    </lineage>
</organism>
<name>A0ABR8MH30_9ACTN</name>
<protein>
    <submittedName>
        <fullName evidence="3">DUF881 domain-containing protein</fullName>
    </submittedName>
</protein>
<dbReference type="EMBL" id="JACXYY010000003">
    <property type="protein sequence ID" value="MBD3914391.1"/>
    <property type="molecule type" value="Genomic_DNA"/>
</dbReference>
<dbReference type="PANTHER" id="PTHR37313">
    <property type="entry name" value="UPF0749 PROTEIN RV1825"/>
    <property type="match status" value="1"/>
</dbReference>
<dbReference type="InterPro" id="IPR010273">
    <property type="entry name" value="DUF881"/>
</dbReference>
<sequence>MPDTRTAEPRTRDLPEHVTTPLLTLITARSMDEDYAHVARKKAAAGVAPATATRSRPHWASLVAIGVLGVLAAVVAAQTDREAAVTELSRAALIEQIDARRAEVRDLQHGVADLTRSNAAAASKGVTVQSQLDDLETRVRRAELWTGYTPVHGPGVRITVDNRPGVDVNGEIRDEDLAVLVDGLFQAGAEAIAINDQRINALGGIRNTSRAIHVNGRPVNAPYVVSVIGDNKTLQARLLESSEGQEWFALVNGLGFVYTPQNVDDIRLPAAPERPLRGVIEDDVDPDGTPGGGTTAP</sequence>